<dbReference type="AlphaFoldDB" id="A0A0C2WWS4"/>
<dbReference type="OrthoDB" id="3821113at2759"/>
<organism evidence="1 2">
    <name type="scientific">Amanita muscaria (strain Koide BX008)</name>
    <dbReference type="NCBI Taxonomy" id="946122"/>
    <lineage>
        <taxon>Eukaryota</taxon>
        <taxon>Fungi</taxon>
        <taxon>Dikarya</taxon>
        <taxon>Basidiomycota</taxon>
        <taxon>Agaricomycotina</taxon>
        <taxon>Agaricomycetes</taxon>
        <taxon>Agaricomycetidae</taxon>
        <taxon>Agaricales</taxon>
        <taxon>Pluteineae</taxon>
        <taxon>Amanitaceae</taxon>
        <taxon>Amanita</taxon>
    </lineage>
</organism>
<evidence type="ECO:0000313" key="1">
    <source>
        <dbReference type="EMBL" id="KIL66262.1"/>
    </source>
</evidence>
<reference evidence="1 2" key="1">
    <citation type="submission" date="2014-04" db="EMBL/GenBank/DDBJ databases">
        <title>Evolutionary Origins and Diversification of the Mycorrhizal Mutualists.</title>
        <authorList>
            <consortium name="DOE Joint Genome Institute"/>
            <consortium name="Mycorrhizal Genomics Consortium"/>
            <person name="Kohler A."/>
            <person name="Kuo A."/>
            <person name="Nagy L.G."/>
            <person name="Floudas D."/>
            <person name="Copeland A."/>
            <person name="Barry K.W."/>
            <person name="Cichocki N."/>
            <person name="Veneault-Fourrey C."/>
            <person name="LaButti K."/>
            <person name="Lindquist E.A."/>
            <person name="Lipzen A."/>
            <person name="Lundell T."/>
            <person name="Morin E."/>
            <person name="Murat C."/>
            <person name="Riley R."/>
            <person name="Ohm R."/>
            <person name="Sun H."/>
            <person name="Tunlid A."/>
            <person name="Henrissat B."/>
            <person name="Grigoriev I.V."/>
            <person name="Hibbett D.S."/>
            <person name="Martin F."/>
        </authorList>
    </citation>
    <scope>NUCLEOTIDE SEQUENCE [LARGE SCALE GENOMIC DNA]</scope>
    <source>
        <strain evidence="1 2">Koide BX008</strain>
    </source>
</reference>
<dbReference type="GO" id="GO:0005739">
    <property type="term" value="C:mitochondrion"/>
    <property type="evidence" value="ECO:0007669"/>
    <property type="project" value="InterPro"/>
</dbReference>
<dbReference type="InParanoid" id="A0A0C2WWS4"/>
<dbReference type="PANTHER" id="PTHR34561">
    <property type="entry name" value="NADH DEHYDROGENASE [UBIQUINONE] 1 ALPHA SUBCOMPLEX ASSEMBLY FACTOR 8"/>
    <property type="match status" value="1"/>
</dbReference>
<evidence type="ECO:0000313" key="2">
    <source>
        <dbReference type="Proteomes" id="UP000054549"/>
    </source>
</evidence>
<name>A0A0C2WWS4_AMAMK</name>
<dbReference type="InterPro" id="IPR034595">
    <property type="entry name" value="NDUFAF8"/>
</dbReference>
<dbReference type="Proteomes" id="UP000054549">
    <property type="component" value="Unassembled WGS sequence"/>
</dbReference>
<sequence>MNPATTKPTRPLKRLAFHSTTTCASEASAYGKCIVATYTDVKKDICKAEFVKFAQCLRRAMGRNW</sequence>
<dbReference type="PANTHER" id="PTHR34561:SF1">
    <property type="entry name" value="NADH DEHYDROGENASE [UBIQUINONE] 1 ALPHA SUBCOMPLEX ASSEMBLY FACTOR 8"/>
    <property type="match status" value="1"/>
</dbReference>
<keyword evidence="2" id="KW-1185">Reference proteome</keyword>
<accession>A0A0C2WWS4</accession>
<dbReference type="HOGENOM" id="CLU_188562_1_0_1"/>
<protein>
    <submittedName>
        <fullName evidence="1">Uncharacterized protein</fullName>
    </submittedName>
</protein>
<dbReference type="EMBL" id="KN818237">
    <property type="protein sequence ID" value="KIL66262.1"/>
    <property type="molecule type" value="Genomic_DNA"/>
</dbReference>
<dbReference type="GO" id="GO:0032981">
    <property type="term" value="P:mitochondrial respiratory chain complex I assembly"/>
    <property type="evidence" value="ECO:0007669"/>
    <property type="project" value="InterPro"/>
</dbReference>
<proteinExistence type="predicted"/>
<gene>
    <name evidence="1" type="ORF">M378DRAFT_161126</name>
</gene>